<proteinExistence type="predicted"/>
<feature type="transmembrane region" description="Helical" evidence="2">
    <location>
        <begin position="148"/>
        <end position="173"/>
    </location>
</feature>
<dbReference type="PANTHER" id="PTHR47614">
    <property type="entry name" value="GLYCOPHORIN-C"/>
    <property type="match status" value="1"/>
</dbReference>
<reference evidence="3 4" key="1">
    <citation type="submission" date="2019-04" db="EMBL/GenBank/DDBJ databases">
        <title>Chromosome genome assembly for Takifugu flavidus.</title>
        <authorList>
            <person name="Xiao S."/>
        </authorList>
    </citation>
    <scope>NUCLEOTIDE SEQUENCE [LARGE SCALE GENOMIC DNA]</scope>
    <source>
        <strain evidence="3">HTHZ2018</strain>
        <tissue evidence="3">Muscle</tissue>
    </source>
</reference>
<accession>A0A5C6P0F9</accession>
<sequence>MRKAKLHCLKRCSLASRKGRNHKGVSIDQNPREDFNLTSDGEFNAIKSLVLGKVHGSDDLDPDLLRLGSLGFAGCLSVVRFNSISPLKAALLHPDTSPVTITGPLLRSGCGSASANPSATEDTHLLTDQSGSAGSGQPLVNAIRTDSALIGGVIAVAIFLMVAGLAIAGRFLYRRKETYRNQEVKGVKQEDGPDFPFSSQAESQDASEENPKEYFI</sequence>
<evidence type="ECO:0000313" key="4">
    <source>
        <dbReference type="Proteomes" id="UP000324091"/>
    </source>
</evidence>
<keyword evidence="2" id="KW-0472">Membrane</keyword>
<dbReference type="PANTHER" id="PTHR47614:SF2">
    <property type="entry name" value="GLYCOPHORIN-C"/>
    <property type="match status" value="1"/>
</dbReference>
<feature type="compositionally biased region" description="Basic and acidic residues" evidence="1">
    <location>
        <begin position="182"/>
        <end position="191"/>
    </location>
</feature>
<keyword evidence="4" id="KW-1185">Reference proteome</keyword>
<name>A0A5C6P0F9_9TELE</name>
<dbReference type="Proteomes" id="UP000324091">
    <property type="component" value="Chromosome 15"/>
</dbReference>
<dbReference type="InterPro" id="IPR042192">
    <property type="entry name" value="Glycophorin-C"/>
</dbReference>
<dbReference type="EMBL" id="RHFK02000007">
    <property type="protein sequence ID" value="TWW73003.1"/>
    <property type="molecule type" value="Genomic_DNA"/>
</dbReference>
<comment type="caution">
    <text evidence="3">The sequence shown here is derived from an EMBL/GenBank/DDBJ whole genome shotgun (WGS) entry which is preliminary data.</text>
</comment>
<evidence type="ECO:0000256" key="2">
    <source>
        <dbReference type="SAM" id="Phobius"/>
    </source>
</evidence>
<feature type="region of interest" description="Disordered" evidence="1">
    <location>
        <begin position="182"/>
        <end position="216"/>
    </location>
</feature>
<dbReference type="GO" id="GO:0016020">
    <property type="term" value="C:membrane"/>
    <property type="evidence" value="ECO:0007669"/>
    <property type="project" value="TreeGrafter"/>
</dbReference>
<evidence type="ECO:0000313" key="3">
    <source>
        <dbReference type="EMBL" id="TWW73003.1"/>
    </source>
</evidence>
<gene>
    <name evidence="3" type="ORF">D4764_15G0003970</name>
</gene>
<dbReference type="AlphaFoldDB" id="A0A5C6P0F9"/>
<keyword evidence="2" id="KW-1133">Transmembrane helix</keyword>
<evidence type="ECO:0000256" key="1">
    <source>
        <dbReference type="SAM" id="MobiDB-lite"/>
    </source>
</evidence>
<keyword evidence="2" id="KW-0812">Transmembrane</keyword>
<organism evidence="3 4">
    <name type="scientific">Takifugu flavidus</name>
    <name type="common">sansaifugu</name>
    <dbReference type="NCBI Taxonomy" id="433684"/>
    <lineage>
        <taxon>Eukaryota</taxon>
        <taxon>Metazoa</taxon>
        <taxon>Chordata</taxon>
        <taxon>Craniata</taxon>
        <taxon>Vertebrata</taxon>
        <taxon>Euteleostomi</taxon>
        <taxon>Actinopterygii</taxon>
        <taxon>Neopterygii</taxon>
        <taxon>Teleostei</taxon>
        <taxon>Neoteleostei</taxon>
        <taxon>Acanthomorphata</taxon>
        <taxon>Eupercaria</taxon>
        <taxon>Tetraodontiformes</taxon>
        <taxon>Tetradontoidea</taxon>
        <taxon>Tetraodontidae</taxon>
        <taxon>Takifugu</taxon>
    </lineage>
</organism>
<dbReference type="GO" id="GO:0030863">
    <property type="term" value="C:cortical cytoskeleton"/>
    <property type="evidence" value="ECO:0007669"/>
    <property type="project" value="TreeGrafter"/>
</dbReference>
<protein>
    <submittedName>
        <fullName evidence="3">Contactin-associated protein like 5-1</fullName>
    </submittedName>
</protein>